<keyword evidence="12" id="KW-0175">Coiled coil</keyword>
<dbReference type="InterPro" id="IPR050163">
    <property type="entry name" value="Apolipoprotein_A1/A4/E"/>
</dbReference>
<dbReference type="PANTHER" id="PTHR18976:SF2">
    <property type="entry name" value="APOLIPOPROTEIN E"/>
    <property type="match status" value="1"/>
</dbReference>
<dbReference type="Ensembl" id="ENSCVAT00000023879.1">
    <property type="protein sequence ID" value="ENSCVAP00000015717.1"/>
    <property type="gene ID" value="ENSCVAG00000018559.1"/>
</dbReference>
<dbReference type="FunFam" id="1.20.120.20:FF:000010">
    <property type="entry name" value="Apolipoprotein E"/>
    <property type="match status" value="1"/>
</dbReference>
<feature type="coiled-coil region" evidence="12">
    <location>
        <begin position="169"/>
        <end position="196"/>
    </location>
</feature>
<dbReference type="GO" id="GO:0034361">
    <property type="term" value="C:very-low-density lipoprotein particle"/>
    <property type="evidence" value="ECO:0007669"/>
    <property type="project" value="TreeGrafter"/>
</dbReference>
<evidence type="ECO:0000256" key="2">
    <source>
        <dbReference type="ARBA" id="ARBA00008788"/>
    </source>
</evidence>
<keyword evidence="8" id="KW-0677">Repeat</keyword>
<dbReference type="GO" id="GO:0120020">
    <property type="term" value="F:cholesterol transfer activity"/>
    <property type="evidence" value="ECO:0007669"/>
    <property type="project" value="TreeGrafter"/>
</dbReference>
<dbReference type="RefSeq" id="XP_015227335.1">
    <property type="nucleotide sequence ID" value="XM_015371849.1"/>
</dbReference>
<feature type="compositionally biased region" description="Polar residues" evidence="13">
    <location>
        <begin position="47"/>
        <end position="59"/>
    </location>
</feature>
<keyword evidence="10" id="KW-0446">Lipid-binding</keyword>
<dbReference type="GO" id="GO:0034362">
    <property type="term" value="C:low-density lipoprotein particle"/>
    <property type="evidence" value="ECO:0007669"/>
    <property type="project" value="TreeGrafter"/>
</dbReference>
<dbReference type="PANTHER" id="PTHR18976">
    <property type="entry name" value="APOLIPOPROTEIN"/>
    <property type="match status" value="1"/>
</dbReference>
<dbReference type="GO" id="GO:0033344">
    <property type="term" value="P:cholesterol efflux"/>
    <property type="evidence" value="ECO:0007669"/>
    <property type="project" value="TreeGrafter"/>
</dbReference>
<evidence type="ECO:0000256" key="3">
    <source>
        <dbReference type="ARBA" id="ARBA00011881"/>
    </source>
</evidence>
<name>A0A3Q2DAB1_CYPVA</name>
<dbReference type="GO" id="GO:0060228">
    <property type="term" value="F:phosphatidylcholine-sterol O-acyltransferase activator activity"/>
    <property type="evidence" value="ECO:0007669"/>
    <property type="project" value="TreeGrafter"/>
</dbReference>
<keyword evidence="6" id="KW-0272">Extracellular matrix</keyword>
<dbReference type="GeneID" id="107082950"/>
<feature type="region of interest" description="Disordered" evidence="13">
    <location>
        <begin position="45"/>
        <end position="64"/>
    </location>
</feature>
<evidence type="ECO:0000256" key="12">
    <source>
        <dbReference type="SAM" id="Coils"/>
    </source>
</evidence>
<reference evidence="14" key="1">
    <citation type="submission" date="2025-08" db="UniProtKB">
        <authorList>
            <consortium name="Ensembl"/>
        </authorList>
    </citation>
    <scope>IDENTIFICATION</scope>
</reference>
<dbReference type="SUPFAM" id="SSF58113">
    <property type="entry name" value="Apolipoprotein A-I"/>
    <property type="match status" value="1"/>
</dbReference>
<dbReference type="Pfam" id="PF01442">
    <property type="entry name" value="Apolipoprotein"/>
    <property type="match status" value="1"/>
</dbReference>
<dbReference type="Gene3D" id="1.20.120.20">
    <property type="entry name" value="Apolipoprotein"/>
    <property type="match status" value="2"/>
</dbReference>
<accession>A0A3Q2DAB1</accession>
<evidence type="ECO:0000256" key="13">
    <source>
        <dbReference type="SAM" id="MobiDB-lite"/>
    </source>
</evidence>
<dbReference type="OrthoDB" id="9886755at2759"/>
<evidence type="ECO:0000256" key="1">
    <source>
        <dbReference type="ARBA" id="ARBA00004498"/>
    </source>
</evidence>
<dbReference type="GO" id="GO:0033700">
    <property type="term" value="P:phospholipid efflux"/>
    <property type="evidence" value="ECO:0007669"/>
    <property type="project" value="TreeGrafter"/>
</dbReference>
<dbReference type="GO" id="GO:0055090">
    <property type="term" value="P:acylglycerol homeostasis"/>
    <property type="evidence" value="ECO:0007669"/>
    <property type="project" value="TreeGrafter"/>
</dbReference>
<evidence type="ECO:0000256" key="11">
    <source>
        <dbReference type="ARBA" id="ARBA00056320"/>
    </source>
</evidence>
<dbReference type="GO" id="GO:0042627">
    <property type="term" value="C:chylomicron"/>
    <property type="evidence" value="ECO:0007669"/>
    <property type="project" value="TreeGrafter"/>
</dbReference>
<proteinExistence type="inferred from homology"/>
<keyword evidence="15" id="KW-1185">Reference proteome</keyword>
<dbReference type="GO" id="GO:0005543">
    <property type="term" value="F:phospholipid binding"/>
    <property type="evidence" value="ECO:0007669"/>
    <property type="project" value="TreeGrafter"/>
</dbReference>
<comment type="subunit">
    <text evidence="3">Homotetramer.</text>
</comment>
<evidence type="ECO:0000256" key="8">
    <source>
        <dbReference type="ARBA" id="ARBA00022737"/>
    </source>
</evidence>
<dbReference type="InterPro" id="IPR000074">
    <property type="entry name" value="ApoA_E"/>
</dbReference>
<dbReference type="STRING" id="28743.ENSCVAP00000015717"/>
<keyword evidence="5" id="KW-0964">Secreted</keyword>
<evidence type="ECO:0000313" key="15">
    <source>
        <dbReference type="Proteomes" id="UP000265020"/>
    </source>
</evidence>
<dbReference type="GO" id="GO:0008203">
    <property type="term" value="P:cholesterol metabolic process"/>
    <property type="evidence" value="ECO:0007669"/>
    <property type="project" value="TreeGrafter"/>
</dbReference>
<evidence type="ECO:0000256" key="9">
    <source>
        <dbReference type="ARBA" id="ARBA00023055"/>
    </source>
</evidence>
<protein>
    <submittedName>
        <fullName evidence="14">Apolipoprotein Eb</fullName>
    </submittedName>
</protein>
<comment type="similarity">
    <text evidence="2">Belongs to the apolipoprotein A1/A4/E family.</text>
</comment>
<dbReference type="GO" id="GO:0042157">
    <property type="term" value="P:lipoprotein metabolic process"/>
    <property type="evidence" value="ECO:0007669"/>
    <property type="project" value="InterPro"/>
</dbReference>
<reference evidence="14" key="2">
    <citation type="submission" date="2025-09" db="UniProtKB">
        <authorList>
            <consortium name="Ensembl"/>
        </authorList>
    </citation>
    <scope>IDENTIFICATION</scope>
</reference>
<evidence type="ECO:0000256" key="7">
    <source>
        <dbReference type="ARBA" id="ARBA00022729"/>
    </source>
</evidence>
<evidence type="ECO:0000256" key="4">
    <source>
        <dbReference type="ARBA" id="ARBA00022448"/>
    </source>
</evidence>
<feature type="region of interest" description="Disordered" evidence="13">
    <location>
        <begin position="1"/>
        <end position="32"/>
    </location>
</feature>
<dbReference type="AlphaFoldDB" id="A0A3Q2DAB1"/>
<sequence length="335" mass="37210">MCADTSPSRHERVRAQKQHEQSLTVPPSLLSPHPLLAERQQGPGTIKTLSLSPGSTEQAQPPGLSVHSATMKAVALILALVVITGCNGRAVHQADMSMSRLESNVNRFLEHINELNQQATGVLQNLKVPELSRELETVITDTMSELTTYRDQVQSKLAPYTATSTGQITEDLQLLANKLEKDMTDAKERSTQYLTELKSMVEQNTDDVQGRINAYITKLRKRLTKDTEEIRETVATYMGEIQSRTSQSVDSMRENVEPHVQQAGDATAQKLKEITAVLESQAETIRTQLESGIKELSSSVDSKLEELTEMLSPYATQVREHLENTMQKVKESVNA</sequence>
<keyword evidence="4" id="KW-0813">Transport</keyword>
<keyword evidence="7" id="KW-0732">Signal</keyword>
<comment type="subcellular location">
    <subcellularLocation>
        <location evidence="1">Secreted</location>
        <location evidence="1">Extracellular space</location>
        <location evidence="1">Extracellular matrix</location>
    </subcellularLocation>
</comment>
<dbReference type="GeneTree" id="ENSGT00950000182929"/>
<dbReference type="GO" id="GO:1903561">
    <property type="term" value="C:extracellular vesicle"/>
    <property type="evidence" value="ECO:0007669"/>
    <property type="project" value="TreeGrafter"/>
</dbReference>
<keyword evidence="9" id="KW-0445">Lipid transport</keyword>
<evidence type="ECO:0000256" key="10">
    <source>
        <dbReference type="ARBA" id="ARBA00023121"/>
    </source>
</evidence>
<dbReference type="GO" id="GO:0034364">
    <property type="term" value="C:high-density lipoprotein particle"/>
    <property type="evidence" value="ECO:0007669"/>
    <property type="project" value="TreeGrafter"/>
</dbReference>
<evidence type="ECO:0000256" key="5">
    <source>
        <dbReference type="ARBA" id="ARBA00022525"/>
    </source>
</evidence>
<evidence type="ECO:0000256" key="6">
    <source>
        <dbReference type="ARBA" id="ARBA00022530"/>
    </source>
</evidence>
<dbReference type="KEGG" id="cvg:107082950"/>
<dbReference type="Proteomes" id="UP000265020">
    <property type="component" value="Unassembled WGS sequence"/>
</dbReference>
<feature type="compositionally biased region" description="Basic and acidic residues" evidence="13">
    <location>
        <begin position="7"/>
        <end position="20"/>
    </location>
</feature>
<comment type="function">
    <text evidence="11">APOE is an apolipoprotein, a protein associating with lipid particles, that mainly functions in lipoprotein-mediated lipid transport between organs via the plasma and interstitial fluids. APOE is a core component of plasma lipoproteins and is involved in their production, conversion and clearance. Apolipoproteins are amphipathic molecules that interact both with lipids of the lipoprotein particle core and the aqueous environment of the plasma.</text>
</comment>
<dbReference type="OMA" id="TYMGEIQ"/>
<evidence type="ECO:0000313" key="14">
    <source>
        <dbReference type="Ensembl" id="ENSCVAP00000015717.1"/>
    </source>
</evidence>
<organism evidence="14 15">
    <name type="scientific">Cyprinodon variegatus</name>
    <name type="common">Sheepshead minnow</name>
    <dbReference type="NCBI Taxonomy" id="28743"/>
    <lineage>
        <taxon>Eukaryota</taxon>
        <taxon>Metazoa</taxon>
        <taxon>Chordata</taxon>
        <taxon>Craniata</taxon>
        <taxon>Vertebrata</taxon>
        <taxon>Euteleostomi</taxon>
        <taxon>Actinopterygii</taxon>
        <taxon>Neopterygii</taxon>
        <taxon>Teleostei</taxon>
        <taxon>Neoteleostei</taxon>
        <taxon>Acanthomorphata</taxon>
        <taxon>Ovalentaria</taxon>
        <taxon>Atherinomorphae</taxon>
        <taxon>Cyprinodontiformes</taxon>
        <taxon>Cyprinodontidae</taxon>
        <taxon>Cyprinodon</taxon>
    </lineage>
</organism>